<evidence type="ECO:0000313" key="2">
    <source>
        <dbReference type="Proteomes" id="UP001064048"/>
    </source>
</evidence>
<organism evidence="1 2">
    <name type="scientific">Choristoneura fumiferana</name>
    <name type="common">Spruce budworm moth</name>
    <name type="synonym">Archips fumiferana</name>
    <dbReference type="NCBI Taxonomy" id="7141"/>
    <lineage>
        <taxon>Eukaryota</taxon>
        <taxon>Metazoa</taxon>
        <taxon>Ecdysozoa</taxon>
        <taxon>Arthropoda</taxon>
        <taxon>Hexapoda</taxon>
        <taxon>Insecta</taxon>
        <taxon>Pterygota</taxon>
        <taxon>Neoptera</taxon>
        <taxon>Endopterygota</taxon>
        <taxon>Lepidoptera</taxon>
        <taxon>Glossata</taxon>
        <taxon>Ditrysia</taxon>
        <taxon>Tortricoidea</taxon>
        <taxon>Tortricidae</taxon>
        <taxon>Tortricinae</taxon>
        <taxon>Choristoneura</taxon>
    </lineage>
</organism>
<evidence type="ECO:0000313" key="1">
    <source>
        <dbReference type="EMBL" id="KAI8440987.1"/>
    </source>
</evidence>
<name>A0ACC0KXT8_CHOFU</name>
<sequence>MEKEQYRSVIRFLFLEGKTCDEIKVRMQAVYHECAPSMTTVRYWYNEFKRGRTTVFDEDRPGCGADEDTAQHTLEVCTAWAQRRRTLMAAGGLPSPPFAKKSFRRRRRRSESARTIPLRTRSGADGWEEGDDNSPPFFPSGRARVRNPGPALHVTSWPRAPKILGAQRPNTILGPREGAHPGLACGVAVKCSRSRGVRIRAERSVCPLLGESPTDPTRCLERGTCIRRIFRTDLTPNSLPKMAGGSGAAERQPLDHIGSPARLGKMGRKNMGCSSFHLAQVLSGHGCFSKYLCKIARRETTPMCHHCGGAEDTAQHTLQMCPAFDGQRESLKAVIGNDLSLPAVVKSMTDSEVVDCHGLLLRAHAPQASWATAVEVQPRNPALIGTAGDGHGESHPPPITSPSCPPEMSPLLDNRRAAGPWMRTVPTARLRNDGEEEHPGVLVGTPPPSGAGFPQEKKKVMLGSVGIGQGAPGCDGDDEDDYQDFDISHVISTKKHSNLANIAVRTCGVADGANYRQVLQQTMLPTARLVYLENEMRSSGKWVIGTDLPYEDVSLAHDLSTFLILFVFQKACGIHECFSTSTLYLSLVVAPSAATVLDRCQVRGKECCVSRGHRLARGEQAAVDLRGRAVHSCLWCGQSFYGAQGSFGRALKPADRTTLLHAALAGAALGFGVSS</sequence>
<accession>A0ACC0KXT8</accession>
<reference evidence="1 2" key="1">
    <citation type="journal article" date="2022" name="Genome Biol. Evol.">
        <title>The Spruce Budworm Genome: Reconstructing the Evolutionary History of Antifreeze Proteins.</title>
        <authorList>
            <person name="Beliveau C."/>
            <person name="Gagne P."/>
            <person name="Picq S."/>
            <person name="Vernygora O."/>
            <person name="Keeling C.I."/>
            <person name="Pinkney K."/>
            <person name="Doucet D."/>
            <person name="Wen F."/>
            <person name="Johnston J.S."/>
            <person name="Maaroufi H."/>
            <person name="Boyle B."/>
            <person name="Laroche J."/>
            <person name="Dewar K."/>
            <person name="Juretic N."/>
            <person name="Blackburn G."/>
            <person name="Nisole A."/>
            <person name="Brunet B."/>
            <person name="Brandao M."/>
            <person name="Lumley L."/>
            <person name="Duan J."/>
            <person name="Quan G."/>
            <person name="Lucarotti C.J."/>
            <person name="Roe A.D."/>
            <person name="Sperling F.A.H."/>
            <person name="Levesque R.C."/>
            <person name="Cusson M."/>
        </authorList>
    </citation>
    <scope>NUCLEOTIDE SEQUENCE [LARGE SCALE GENOMIC DNA]</scope>
    <source>
        <strain evidence="1">Glfc:IPQL:Cfum</strain>
    </source>
</reference>
<keyword evidence="2" id="KW-1185">Reference proteome</keyword>
<dbReference type="Proteomes" id="UP001064048">
    <property type="component" value="Chromosome 15"/>
</dbReference>
<protein>
    <submittedName>
        <fullName evidence="1">Uncharacterized protein</fullName>
    </submittedName>
</protein>
<proteinExistence type="predicted"/>
<comment type="caution">
    <text evidence="1">The sequence shown here is derived from an EMBL/GenBank/DDBJ whole genome shotgun (WGS) entry which is preliminary data.</text>
</comment>
<gene>
    <name evidence="1" type="ORF">MSG28_009264</name>
</gene>
<dbReference type="EMBL" id="CM046115">
    <property type="protein sequence ID" value="KAI8440987.1"/>
    <property type="molecule type" value="Genomic_DNA"/>
</dbReference>